<keyword evidence="3" id="KW-1185">Reference proteome</keyword>
<feature type="region of interest" description="Disordered" evidence="1">
    <location>
        <begin position="549"/>
        <end position="570"/>
    </location>
</feature>
<dbReference type="RefSeq" id="WP_179929164.1">
    <property type="nucleotide sequence ID" value="NZ_JACCDF010000002.1"/>
</dbReference>
<feature type="compositionally biased region" description="Polar residues" evidence="1">
    <location>
        <begin position="561"/>
        <end position="570"/>
    </location>
</feature>
<accession>A0A7Z0LJ22</accession>
<name>A0A7Z0LJ22_9GAMM</name>
<evidence type="ECO:0000313" key="2">
    <source>
        <dbReference type="EMBL" id="NYS59818.1"/>
    </source>
</evidence>
<feature type="region of interest" description="Disordered" evidence="1">
    <location>
        <begin position="293"/>
        <end position="317"/>
    </location>
</feature>
<comment type="caution">
    <text evidence="2">The sequence shown here is derived from an EMBL/GenBank/DDBJ whole genome shotgun (WGS) entry which is preliminary data.</text>
</comment>
<dbReference type="AlphaFoldDB" id="A0A7Z0LJ22"/>
<dbReference type="CDD" id="cd09729">
    <property type="entry name" value="Cse1_I-E"/>
    <property type="match status" value="1"/>
</dbReference>
<protein>
    <submittedName>
        <fullName evidence="2">Type I-E CRISPR-associated protein Cse1/CasA</fullName>
    </submittedName>
</protein>
<dbReference type="Pfam" id="PF09481">
    <property type="entry name" value="CRISPR_Cse1"/>
    <property type="match status" value="1"/>
</dbReference>
<evidence type="ECO:0000313" key="3">
    <source>
        <dbReference type="Proteomes" id="UP000586119"/>
    </source>
</evidence>
<dbReference type="InterPro" id="IPR013381">
    <property type="entry name" value="CRISPR-assoc_prot_Cse1"/>
</dbReference>
<sequence>MNLLTDPWLPLLLKNGKVDYRPPSAVADPDVINLALPRADFQGAAYQFLIGLLQTALPPKSHGDWLDQLTAPPSAEALNTAFAPFSSAFELDGDGPRFMQDLDPLDDVQNATISGLLIDAPGANGIKNNTDFFVKRGRVEVMCESCAAIALYTMQINAPAGGAGIRVGLRGGGPLTTLVMPESSTASLWQRLWLNVVTTKRVTQKGQQWSTPHPEEPSLFFWMANTRVSDKKGTEVLPEDTHPLHAYWSMPRRFRLQFENTQDCQCDICGRKTQRVVRELRAKKQGANYDGPWLHPLTPYRRDPKKPNELPLSSKGQPGGLGYRHWAGFVLSDADDSGAVPAAVLQDYVSDKQRIAADERSLGEDVPALLAHARVWAFGYDMDNMKPRGWYSTEMPLVDIPQGQQEKLRKWVQQLTELARNIAWMVRTQVKNAWFSRPADAKGDMSAIDIQFYDATQPAFFNALLGIQHALQHDPSKPHIPSHVAEDWYFALKREAMRVFEDQALSGALESVDLERATAAHRQLQRYLGGKSKGKGSNVVSDFIEQGAFDPSGQAKRNAASAATTTGDAR</sequence>
<reference evidence="2 3" key="1">
    <citation type="journal article" date="2015" name="Int. J. Syst. Evol. Microbiol.">
        <title>Halomonas salicampi sp. nov., a halotolerant and alkalitolerant bacterium isolated from a saltern soil.</title>
        <authorList>
            <person name="Lee J.C."/>
            <person name="Kim Y.S."/>
            <person name="Yun B.S."/>
            <person name="Whang K.S."/>
        </authorList>
    </citation>
    <scope>NUCLEOTIDE SEQUENCE [LARGE SCALE GENOMIC DNA]</scope>
    <source>
        <strain evidence="2 3">BH103</strain>
    </source>
</reference>
<dbReference type="EMBL" id="JACCDF010000002">
    <property type="protein sequence ID" value="NYS59818.1"/>
    <property type="molecule type" value="Genomic_DNA"/>
</dbReference>
<dbReference type="Proteomes" id="UP000586119">
    <property type="component" value="Unassembled WGS sequence"/>
</dbReference>
<evidence type="ECO:0000256" key="1">
    <source>
        <dbReference type="SAM" id="MobiDB-lite"/>
    </source>
</evidence>
<dbReference type="NCBIfam" id="TIGR02547">
    <property type="entry name" value="casA_cse1"/>
    <property type="match status" value="1"/>
</dbReference>
<gene>
    <name evidence="2" type="primary">casA</name>
    <name evidence="2" type="ORF">HZS81_03450</name>
</gene>
<organism evidence="2 3">
    <name type="scientific">Vreelandella salicampi</name>
    <dbReference type="NCBI Taxonomy" id="1449798"/>
    <lineage>
        <taxon>Bacteria</taxon>
        <taxon>Pseudomonadati</taxon>
        <taxon>Pseudomonadota</taxon>
        <taxon>Gammaproteobacteria</taxon>
        <taxon>Oceanospirillales</taxon>
        <taxon>Halomonadaceae</taxon>
        <taxon>Vreelandella</taxon>
    </lineage>
</organism>
<proteinExistence type="predicted"/>